<dbReference type="EMBL" id="UINC01017969">
    <property type="protein sequence ID" value="SVA75045.1"/>
    <property type="molecule type" value="Genomic_DNA"/>
</dbReference>
<dbReference type="SUPFAM" id="SSF49265">
    <property type="entry name" value="Fibronectin type III"/>
    <property type="match status" value="1"/>
</dbReference>
<name>A0A381YDG8_9ZZZZ</name>
<dbReference type="Gene3D" id="2.60.40.10">
    <property type="entry name" value="Immunoglobulins"/>
    <property type="match status" value="1"/>
</dbReference>
<dbReference type="InterPro" id="IPR013783">
    <property type="entry name" value="Ig-like_fold"/>
</dbReference>
<evidence type="ECO:0000313" key="1">
    <source>
        <dbReference type="EMBL" id="SVA75045.1"/>
    </source>
</evidence>
<dbReference type="InterPro" id="IPR036116">
    <property type="entry name" value="FN3_sf"/>
</dbReference>
<dbReference type="AlphaFoldDB" id="A0A381YDG8"/>
<dbReference type="InterPro" id="IPR011042">
    <property type="entry name" value="6-blade_b-propeller_TolB-like"/>
</dbReference>
<reference evidence="1" key="1">
    <citation type="submission" date="2018-05" db="EMBL/GenBank/DDBJ databases">
        <authorList>
            <person name="Lanie J.A."/>
            <person name="Ng W.-L."/>
            <person name="Kazmierczak K.M."/>
            <person name="Andrzejewski T.M."/>
            <person name="Davidsen T.M."/>
            <person name="Wayne K.J."/>
            <person name="Tettelin H."/>
            <person name="Glass J.I."/>
            <person name="Rusch D."/>
            <person name="Podicherti R."/>
            <person name="Tsui H.-C.T."/>
            <person name="Winkler M.E."/>
        </authorList>
    </citation>
    <scope>NUCLEOTIDE SEQUENCE</scope>
</reference>
<gene>
    <name evidence="1" type="ORF">METZ01_LOCUS127899</name>
</gene>
<dbReference type="Gene3D" id="2.120.10.30">
    <property type="entry name" value="TolB, C-terminal domain"/>
    <property type="match status" value="1"/>
</dbReference>
<organism evidence="1">
    <name type="scientific">marine metagenome</name>
    <dbReference type="NCBI Taxonomy" id="408172"/>
    <lineage>
        <taxon>unclassified sequences</taxon>
        <taxon>metagenomes</taxon>
        <taxon>ecological metagenomes</taxon>
    </lineage>
</organism>
<sequence length="410" mass="46098">MLVLNCSDRDRSNPLDPTNPVTGGAPIGLSIQSNRDTITIQWNAMAIDNLESYRIYRGIGNNEPILFDEVSAGSTDYKDTGVITDSVHQYTIQAVTTFSESEHSKAQTIIPGLINFWVADMSMYSGRLTRVSYDGAHMLGYENFLTLSAVAFNPQTRTAWIADIWAERLYELHTNMSVKKEIHLSSQPVDMAIDTTGERLFTLLMNENSVHQLSFDGYLHESILLPTTVSRHCRLAYDDITSSLWISNYEESLVYRYKLDNSFDSLITFTGVQDPRDIVPDPFEGGCWIATKAGITLIVNDGSISVYKDSLDIKDISLNAVNGDCYYVGKNSNTSQWETGRLIKQESMQDEIILGNDYPYLHSIQVVPGQGPSGFLVSQAYAWKLLRFDYQWKKIGTMTGFNARLDFALE</sequence>
<evidence type="ECO:0008006" key="2">
    <source>
        <dbReference type="Google" id="ProtNLM"/>
    </source>
</evidence>
<proteinExistence type="predicted"/>
<accession>A0A381YDG8</accession>
<protein>
    <recommendedName>
        <fullName evidence="2">Fibronectin type-III domain-containing protein</fullName>
    </recommendedName>
</protein>
<dbReference type="SUPFAM" id="SSF63825">
    <property type="entry name" value="YWTD domain"/>
    <property type="match status" value="1"/>
</dbReference>